<dbReference type="EMBL" id="UYYB01029138">
    <property type="protein sequence ID" value="VDM73152.1"/>
    <property type="molecule type" value="Genomic_DNA"/>
</dbReference>
<keyword evidence="2" id="KW-1185">Reference proteome</keyword>
<evidence type="ECO:0000313" key="1">
    <source>
        <dbReference type="EMBL" id="VDM73152.1"/>
    </source>
</evidence>
<dbReference type="AlphaFoldDB" id="A0A3P7L166"/>
<name>A0A3P7L166_STRVU</name>
<organism evidence="1 2">
    <name type="scientific">Strongylus vulgaris</name>
    <name type="common">Blood worm</name>
    <dbReference type="NCBI Taxonomy" id="40348"/>
    <lineage>
        <taxon>Eukaryota</taxon>
        <taxon>Metazoa</taxon>
        <taxon>Ecdysozoa</taxon>
        <taxon>Nematoda</taxon>
        <taxon>Chromadorea</taxon>
        <taxon>Rhabditida</taxon>
        <taxon>Rhabditina</taxon>
        <taxon>Rhabditomorpha</taxon>
        <taxon>Strongyloidea</taxon>
        <taxon>Strongylidae</taxon>
        <taxon>Strongylus</taxon>
    </lineage>
</organism>
<gene>
    <name evidence="1" type="ORF">SVUK_LOCUS8150</name>
</gene>
<evidence type="ECO:0000313" key="2">
    <source>
        <dbReference type="Proteomes" id="UP000270094"/>
    </source>
</evidence>
<reference evidence="1 2" key="1">
    <citation type="submission" date="2018-11" db="EMBL/GenBank/DDBJ databases">
        <authorList>
            <consortium name="Pathogen Informatics"/>
        </authorList>
    </citation>
    <scope>NUCLEOTIDE SEQUENCE [LARGE SCALE GENOMIC DNA]</scope>
</reference>
<proteinExistence type="predicted"/>
<protein>
    <submittedName>
        <fullName evidence="1">Uncharacterized protein</fullName>
    </submittedName>
</protein>
<accession>A0A3P7L166</accession>
<sequence length="58" mass="6128">MQSVVAAGPYDPEESIPEVASTVGNEFVTVSEQLLDENKENQGLISASEGLSLLCMLS</sequence>
<dbReference type="Proteomes" id="UP000270094">
    <property type="component" value="Unassembled WGS sequence"/>
</dbReference>